<dbReference type="InterPro" id="IPR005545">
    <property type="entry name" value="YCII"/>
</dbReference>
<dbReference type="Pfam" id="PF03795">
    <property type="entry name" value="YCII"/>
    <property type="match status" value="1"/>
</dbReference>
<reference evidence="3 4" key="1">
    <citation type="submission" date="2017-03" db="EMBL/GenBank/DDBJ databases">
        <authorList>
            <person name="Afonso C.L."/>
            <person name="Miller P.J."/>
            <person name="Scott M.A."/>
            <person name="Spackman E."/>
            <person name="Goraichik I."/>
            <person name="Dimitrov K.M."/>
            <person name="Suarez D.L."/>
            <person name="Swayne D.E."/>
        </authorList>
    </citation>
    <scope>NUCLEOTIDE SEQUENCE [LARGE SCALE GENOMIC DNA]</scope>
    <source>
        <strain evidence="3 4">CECT 7745</strain>
    </source>
</reference>
<dbReference type="EMBL" id="FWXB01000005">
    <property type="protein sequence ID" value="SMC12066.1"/>
    <property type="molecule type" value="Genomic_DNA"/>
</dbReference>
<dbReference type="InterPro" id="IPR051807">
    <property type="entry name" value="Sec-metab_biosynth-assoc"/>
</dbReference>
<evidence type="ECO:0000313" key="4">
    <source>
        <dbReference type="Proteomes" id="UP000193224"/>
    </source>
</evidence>
<accession>A0A1X7BQV8</accession>
<comment type="similarity">
    <text evidence="1">Belongs to the YciI family.</text>
</comment>
<dbReference type="PANTHER" id="PTHR33606:SF3">
    <property type="entry name" value="PROTEIN YCII"/>
    <property type="match status" value="1"/>
</dbReference>
<protein>
    <submittedName>
        <fullName evidence="3">YciI-like protein</fullName>
    </submittedName>
</protein>
<evidence type="ECO:0000259" key="2">
    <source>
        <dbReference type="Pfam" id="PF03795"/>
    </source>
</evidence>
<dbReference type="PANTHER" id="PTHR33606">
    <property type="entry name" value="PROTEIN YCII"/>
    <property type="match status" value="1"/>
</dbReference>
<dbReference type="Gene3D" id="3.30.70.1060">
    <property type="entry name" value="Dimeric alpha+beta barrel"/>
    <property type="match status" value="1"/>
</dbReference>
<name>A0A1X7BQV8_9RHOB</name>
<gene>
    <name evidence="3" type="ORF">ROA7745_01889</name>
</gene>
<dbReference type="OrthoDB" id="2293521at2"/>
<evidence type="ECO:0000313" key="3">
    <source>
        <dbReference type="EMBL" id="SMC12066.1"/>
    </source>
</evidence>
<feature type="domain" description="YCII-related" evidence="2">
    <location>
        <begin position="1"/>
        <end position="86"/>
    </location>
</feature>
<proteinExistence type="inferred from homology"/>
<dbReference type="InterPro" id="IPR011008">
    <property type="entry name" value="Dimeric_a/b-barrel"/>
</dbReference>
<keyword evidence="4" id="KW-1185">Reference proteome</keyword>
<dbReference type="Proteomes" id="UP000193224">
    <property type="component" value="Unassembled WGS sequence"/>
</dbReference>
<evidence type="ECO:0000256" key="1">
    <source>
        <dbReference type="ARBA" id="ARBA00007689"/>
    </source>
</evidence>
<dbReference type="RefSeq" id="WP_085800066.1">
    <property type="nucleotide sequence ID" value="NZ_FWXB01000005.1"/>
</dbReference>
<organism evidence="3 4">
    <name type="scientific">Roseovarius aestuarii</name>
    <dbReference type="NCBI Taxonomy" id="475083"/>
    <lineage>
        <taxon>Bacteria</taxon>
        <taxon>Pseudomonadati</taxon>
        <taxon>Pseudomonadota</taxon>
        <taxon>Alphaproteobacteria</taxon>
        <taxon>Rhodobacterales</taxon>
        <taxon>Roseobacteraceae</taxon>
        <taxon>Roseovarius</taxon>
    </lineage>
</organism>
<dbReference type="SUPFAM" id="SSF54909">
    <property type="entry name" value="Dimeric alpha+beta barrel"/>
    <property type="match status" value="1"/>
</dbReference>
<sequence>MLIALIARDKPGALQTRLDNRDAHVAYLKETGVVSQAGPLLDADGQMCGSLVVLDVPNMATAESWAKNDPYAHADLFADVQLIQWNKVI</sequence>
<dbReference type="AlphaFoldDB" id="A0A1X7BQV8"/>